<gene>
    <name evidence="1" type="ORF">ONZ43_g4285</name>
</gene>
<evidence type="ECO:0000313" key="1">
    <source>
        <dbReference type="EMBL" id="KAJ8117113.1"/>
    </source>
</evidence>
<accession>A0ACC2IPP1</accession>
<proteinExistence type="predicted"/>
<name>A0ACC2IPP1_9PEZI</name>
<comment type="caution">
    <text evidence="1">The sequence shown here is derived from an EMBL/GenBank/DDBJ whole genome shotgun (WGS) entry which is preliminary data.</text>
</comment>
<evidence type="ECO:0000313" key="2">
    <source>
        <dbReference type="Proteomes" id="UP001153334"/>
    </source>
</evidence>
<protein>
    <submittedName>
        <fullName evidence="1">Uncharacterized protein</fullName>
    </submittedName>
</protein>
<dbReference type="EMBL" id="JAPESX010001130">
    <property type="protein sequence ID" value="KAJ8117113.1"/>
    <property type="molecule type" value="Genomic_DNA"/>
</dbReference>
<sequence>MLKGIPTFKVPTLRRGLLQQLKSWCKHATSNFDEASIYSDGDGDPFWGSSWTRFRHKNFSAVFNDDAMASHDLAIAWGSTAQVVPCAMMASFHVLNDPSLLRRVRDEIITTYGNTCPMHLDAKQLSSSALLSSIYAETLRLHTTAFIPVVPMHGDLPLGKWLIPKDSFWADRFIIDPADPQSGPINPKTSTVAVPSSHDTDKPYFTLKGLEGAWVPYGGGQHMCPGRFLAKSIITSSIVLICSYYDVEFRTDSLPLGTSRFGFGPEHPFREIPFRIKRRAPEQKEVPPKTTAT</sequence>
<reference evidence="1" key="1">
    <citation type="submission" date="2022-11" db="EMBL/GenBank/DDBJ databases">
        <title>Genome Sequence of Nemania bipapillata.</title>
        <authorList>
            <person name="Buettner E."/>
        </authorList>
    </citation>
    <scope>NUCLEOTIDE SEQUENCE</scope>
    <source>
        <strain evidence="1">CP14</strain>
    </source>
</reference>
<dbReference type="Proteomes" id="UP001153334">
    <property type="component" value="Unassembled WGS sequence"/>
</dbReference>
<organism evidence="1 2">
    <name type="scientific">Nemania bipapillata</name>
    <dbReference type="NCBI Taxonomy" id="110536"/>
    <lineage>
        <taxon>Eukaryota</taxon>
        <taxon>Fungi</taxon>
        <taxon>Dikarya</taxon>
        <taxon>Ascomycota</taxon>
        <taxon>Pezizomycotina</taxon>
        <taxon>Sordariomycetes</taxon>
        <taxon>Xylariomycetidae</taxon>
        <taxon>Xylariales</taxon>
        <taxon>Xylariaceae</taxon>
        <taxon>Nemania</taxon>
    </lineage>
</organism>
<keyword evidence="2" id="KW-1185">Reference proteome</keyword>